<protein>
    <submittedName>
        <fullName evidence="1">Uncharacterized protein</fullName>
    </submittedName>
</protein>
<dbReference type="SUPFAM" id="SSF52540">
    <property type="entry name" value="P-loop containing nucleoside triphosphate hydrolases"/>
    <property type="match status" value="1"/>
</dbReference>
<keyword evidence="2" id="KW-1185">Reference proteome</keyword>
<dbReference type="Gene3D" id="3.40.50.300">
    <property type="entry name" value="P-loop containing nucleotide triphosphate hydrolases"/>
    <property type="match status" value="1"/>
</dbReference>
<proteinExistence type="predicted"/>
<dbReference type="Proteomes" id="UP000829685">
    <property type="component" value="Unassembled WGS sequence"/>
</dbReference>
<accession>A0A9Q0AN46</accession>
<name>A0A9Q0AN46_9PEZI</name>
<evidence type="ECO:0000313" key="2">
    <source>
        <dbReference type="Proteomes" id="UP000829685"/>
    </source>
</evidence>
<dbReference type="InterPro" id="IPR027417">
    <property type="entry name" value="P-loop_NTPase"/>
</dbReference>
<reference evidence="1" key="1">
    <citation type="submission" date="2021-03" db="EMBL/GenBank/DDBJ databases">
        <title>Revisited historic fungal species revealed as producer of novel bioactive compounds through whole genome sequencing and comparative genomics.</title>
        <authorList>
            <person name="Vignolle G.A."/>
            <person name="Hochenegger N."/>
            <person name="Mach R.L."/>
            <person name="Mach-Aigner A.R."/>
            <person name="Javad Rahimi M."/>
            <person name="Salim K.A."/>
            <person name="Chan C.M."/>
            <person name="Lim L.B.L."/>
            <person name="Cai F."/>
            <person name="Druzhinina I.S."/>
            <person name="U'Ren J.M."/>
            <person name="Derntl C."/>
        </authorList>
    </citation>
    <scope>NUCLEOTIDE SEQUENCE</scope>
    <source>
        <strain evidence="1">TUCIM 5799</strain>
    </source>
</reference>
<organism evidence="1 2">
    <name type="scientific">Neoarthrinium moseri</name>
    <dbReference type="NCBI Taxonomy" id="1658444"/>
    <lineage>
        <taxon>Eukaryota</taxon>
        <taxon>Fungi</taxon>
        <taxon>Dikarya</taxon>
        <taxon>Ascomycota</taxon>
        <taxon>Pezizomycotina</taxon>
        <taxon>Sordariomycetes</taxon>
        <taxon>Xylariomycetidae</taxon>
        <taxon>Amphisphaeriales</taxon>
        <taxon>Apiosporaceae</taxon>
        <taxon>Neoarthrinium</taxon>
    </lineage>
</organism>
<gene>
    <name evidence="1" type="ORF">JX265_009016</name>
</gene>
<comment type="caution">
    <text evidence="1">The sequence shown here is derived from an EMBL/GenBank/DDBJ whole genome shotgun (WGS) entry which is preliminary data.</text>
</comment>
<dbReference type="EMBL" id="JAFIMR010000026">
    <property type="protein sequence ID" value="KAI1862970.1"/>
    <property type="molecule type" value="Genomic_DNA"/>
</dbReference>
<dbReference type="AlphaFoldDB" id="A0A9Q0AN46"/>
<evidence type="ECO:0000313" key="1">
    <source>
        <dbReference type="EMBL" id="KAI1862970.1"/>
    </source>
</evidence>
<sequence>MTTSGRIQSAPLVWINGFPGVGKLTIAREVQRMLGYESVTFIDNHTLIDPVQLARDHPEYQEQRHAIRQNAFNHYVLGLEPALLTTDRRGCQVQLAKTIIFTDFQTANELGSSVAREYQAAAAKAGRLFLPVYLECEREENVRRAVRPERTADGKGKLVDRVVLEDFLSRCTLFEFEGVDGLRIDVTGRTPAYVAAEMVVIIRRLMASDEVSPS</sequence>